<evidence type="ECO:0000313" key="3">
    <source>
        <dbReference type="Proteomes" id="UP000256845"/>
    </source>
</evidence>
<feature type="domain" description="DUF2241" evidence="1">
    <location>
        <begin position="2"/>
        <end position="71"/>
    </location>
</feature>
<dbReference type="Gene3D" id="3.30.2130.10">
    <property type="entry name" value="VC0802-like"/>
    <property type="match status" value="1"/>
</dbReference>
<evidence type="ECO:0000313" key="2">
    <source>
        <dbReference type="EMBL" id="RED44209.1"/>
    </source>
</evidence>
<gene>
    <name evidence="2" type="ORF">DFP90_11650</name>
</gene>
<organism evidence="2 3">
    <name type="scientific">Aestuariispira insulae</name>
    <dbReference type="NCBI Taxonomy" id="1461337"/>
    <lineage>
        <taxon>Bacteria</taxon>
        <taxon>Pseudomonadati</taxon>
        <taxon>Pseudomonadota</taxon>
        <taxon>Alphaproteobacteria</taxon>
        <taxon>Rhodospirillales</taxon>
        <taxon>Kiloniellaceae</taxon>
        <taxon>Aestuariispira</taxon>
    </lineage>
</organism>
<dbReference type="InterPro" id="IPR045865">
    <property type="entry name" value="ACT-like_dom_sf"/>
</dbReference>
<proteinExistence type="predicted"/>
<reference evidence="2 3" key="1">
    <citation type="submission" date="2018-07" db="EMBL/GenBank/DDBJ databases">
        <title>Genomic Encyclopedia of Type Strains, Phase III (KMG-III): the genomes of soil and plant-associated and newly described type strains.</title>
        <authorList>
            <person name="Whitman W."/>
        </authorList>
    </citation>
    <scope>NUCLEOTIDE SEQUENCE [LARGE SCALE GENOMIC DNA]</scope>
    <source>
        <strain evidence="2 3">CECT 8488</strain>
    </source>
</reference>
<dbReference type="AlphaFoldDB" id="A0A3D9H3Y4"/>
<evidence type="ECO:0000259" key="1">
    <source>
        <dbReference type="Pfam" id="PF10000"/>
    </source>
</evidence>
<dbReference type="Pfam" id="PF10000">
    <property type="entry name" value="ACT_3"/>
    <property type="match status" value="1"/>
</dbReference>
<sequence length="135" mass="15012">MSGLTNLEQLIRSMEPVLAPERYIFVTLQPDELLPYGLKPRMVFEEEEGTTVICRQSEAADYHLNGQFPCRMITLNVHSSLEAVGFIARIATRLAAEGMGVNPVSGYFHDHLFVPESRADDALDCLRAMITEVGA</sequence>
<dbReference type="PANTHER" id="PTHR39199:SF1">
    <property type="entry name" value="BLR5128 PROTEIN"/>
    <property type="match status" value="1"/>
</dbReference>
<accession>A0A3D9H3Y4</accession>
<dbReference type="InterPro" id="IPR018717">
    <property type="entry name" value="DUF2241"/>
</dbReference>
<dbReference type="RefSeq" id="WP_115939273.1">
    <property type="nucleotide sequence ID" value="NZ_QRDW01000016.1"/>
</dbReference>
<comment type="caution">
    <text evidence="2">The sequence shown here is derived from an EMBL/GenBank/DDBJ whole genome shotgun (WGS) entry which is preliminary data.</text>
</comment>
<protein>
    <recommendedName>
        <fullName evidence="1">DUF2241 domain-containing protein</fullName>
    </recommendedName>
</protein>
<dbReference type="PANTHER" id="PTHR39199">
    <property type="entry name" value="BLR5128 PROTEIN"/>
    <property type="match status" value="1"/>
</dbReference>
<dbReference type="EMBL" id="QRDW01000016">
    <property type="protein sequence ID" value="RED44209.1"/>
    <property type="molecule type" value="Genomic_DNA"/>
</dbReference>
<dbReference type="Proteomes" id="UP000256845">
    <property type="component" value="Unassembled WGS sequence"/>
</dbReference>
<dbReference type="OrthoDB" id="517867at2"/>
<name>A0A3D9H3Y4_9PROT</name>
<keyword evidence="3" id="KW-1185">Reference proteome</keyword>
<dbReference type="SUPFAM" id="SSF55021">
    <property type="entry name" value="ACT-like"/>
    <property type="match status" value="2"/>
</dbReference>